<evidence type="ECO:0000313" key="2">
    <source>
        <dbReference type="Proteomes" id="UP000789901"/>
    </source>
</evidence>
<evidence type="ECO:0000313" key="1">
    <source>
        <dbReference type="EMBL" id="CAG8842937.1"/>
    </source>
</evidence>
<keyword evidence="2" id="KW-1185">Reference proteome</keyword>
<proteinExistence type="predicted"/>
<reference evidence="1 2" key="1">
    <citation type="submission" date="2021-06" db="EMBL/GenBank/DDBJ databases">
        <authorList>
            <person name="Kallberg Y."/>
            <person name="Tangrot J."/>
            <person name="Rosling A."/>
        </authorList>
    </citation>
    <scope>NUCLEOTIDE SEQUENCE [LARGE SCALE GENOMIC DNA]</scope>
    <source>
        <strain evidence="1 2">120-4 pot B 10/14</strain>
    </source>
</reference>
<organism evidence="1 2">
    <name type="scientific">Gigaspora margarita</name>
    <dbReference type="NCBI Taxonomy" id="4874"/>
    <lineage>
        <taxon>Eukaryota</taxon>
        <taxon>Fungi</taxon>
        <taxon>Fungi incertae sedis</taxon>
        <taxon>Mucoromycota</taxon>
        <taxon>Glomeromycotina</taxon>
        <taxon>Glomeromycetes</taxon>
        <taxon>Diversisporales</taxon>
        <taxon>Gigasporaceae</taxon>
        <taxon>Gigaspora</taxon>
    </lineage>
</organism>
<dbReference type="EMBL" id="CAJVQB010070768">
    <property type="protein sequence ID" value="CAG8842937.1"/>
    <property type="molecule type" value="Genomic_DNA"/>
</dbReference>
<feature type="non-terminal residue" evidence="1">
    <location>
        <position position="1"/>
    </location>
</feature>
<gene>
    <name evidence="1" type="ORF">GMARGA_LOCUS36259</name>
</gene>
<feature type="non-terminal residue" evidence="1">
    <location>
        <position position="46"/>
    </location>
</feature>
<protein>
    <submittedName>
        <fullName evidence="1">45239_t:CDS:1</fullName>
    </submittedName>
</protein>
<sequence>ADDLSTETDLSGFLETNPDYEQILSELSESNLIILDFKEKSNENLF</sequence>
<accession>A0ABN7WZ80</accession>
<name>A0ABN7WZ80_GIGMA</name>
<comment type="caution">
    <text evidence="1">The sequence shown here is derived from an EMBL/GenBank/DDBJ whole genome shotgun (WGS) entry which is preliminary data.</text>
</comment>
<dbReference type="Proteomes" id="UP000789901">
    <property type="component" value="Unassembled WGS sequence"/>
</dbReference>